<reference evidence="1" key="1">
    <citation type="submission" date="2024-03" db="EMBL/GenBank/DDBJ databases">
        <title>Epithelial relay of microbial signals coordinates intestinal macrophage supported barrier repair.</title>
        <authorList>
            <person name="Tsai M.T."/>
        </authorList>
    </citation>
    <scope>NUCLEOTIDE SEQUENCE</scope>
    <source>
        <strain evidence="1">MS 21-1</strain>
    </source>
</reference>
<keyword evidence="1" id="KW-0808">Transferase</keyword>
<proteinExistence type="predicted"/>
<evidence type="ECO:0000313" key="2">
    <source>
        <dbReference type="Proteomes" id="UP001383096"/>
    </source>
</evidence>
<sequence length="252" mass="28977">MSRAKHWLNNWLRSWVVWSLYDGSGYAVKDWAEAGYKCYCFNYDGANHGDYEGVKIIHPNIEYVNVWIDSHFLVMFSPELSVYPEPDIILGFPPCDDLAVSGARWFVDKYRKDPCFQNRAARNAMLVESLANMYNVPWMVENPVGVLSTLWRKPDFIFNPCAYGGYLPEDDKHPAFPDVYPPRDAYTKKTCIWCGNGFRQPLFRPVDLNSGDNPGWAKTGGRTKRTKMIRSLTPRGFARAVFLANHDRVLSD</sequence>
<protein>
    <submittedName>
        <fullName evidence="1">DNA cytosine methyltransferase</fullName>
    </submittedName>
</protein>
<gene>
    <name evidence="1" type="ORF">V9Z47_12605</name>
</gene>
<dbReference type="Proteomes" id="UP001383096">
    <property type="component" value="Chromosome"/>
</dbReference>
<name>A0AAX4LIE4_ECOLX</name>
<keyword evidence="1" id="KW-0489">Methyltransferase</keyword>
<evidence type="ECO:0000313" key="1">
    <source>
        <dbReference type="EMBL" id="WWX73778.1"/>
    </source>
</evidence>
<dbReference type="AlphaFoldDB" id="A0AAX4LIE4"/>
<dbReference type="GO" id="GO:0008168">
    <property type="term" value="F:methyltransferase activity"/>
    <property type="evidence" value="ECO:0007669"/>
    <property type="project" value="UniProtKB-KW"/>
</dbReference>
<dbReference type="GO" id="GO:0032259">
    <property type="term" value="P:methylation"/>
    <property type="evidence" value="ECO:0007669"/>
    <property type="project" value="UniProtKB-KW"/>
</dbReference>
<accession>A0AAX4LIE4</accession>
<dbReference type="RefSeq" id="WP_000085214.1">
    <property type="nucleotide sequence ID" value="NZ_CBCRXI010000011.1"/>
</dbReference>
<organism evidence="1 2">
    <name type="scientific">Escherichia coli</name>
    <dbReference type="NCBI Taxonomy" id="562"/>
    <lineage>
        <taxon>Bacteria</taxon>
        <taxon>Pseudomonadati</taxon>
        <taxon>Pseudomonadota</taxon>
        <taxon>Gammaproteobacteria</taxon>
        <taxon>Enterobacterales</taxon>
        <taxon>Enterobacteriaceae</taxon>
        <taxon>Escherichia</taxon>
    </lineage>
</organism>
<dbReference type="EMBL" id="CP146670">
    <property type="protein sequence ID" value="WWX73778.1"/>
    <property type="molecule type" value="Genomic_DNA"/>
</dbReference>